<comment type="caution">
    <text evidence="8">The sequence shown here is derived from an EMBL/GenBank/DDBJ whole genome shotgun (WGS) entry which is preliminary data.</text>
</comment>
<evidence type="ECO:0000256" key="3">
    <source>
        <dbReference type="ARBA" id="ARBA00022827"/>
    </source>
</evidence>
<dbReference type="GO" id="GO:0004497">
    <property type="term" value="F:monooxygenase activity"/>
    <property type="evidence" value="ECO:0007669"/>
    <property type="project" value="UniProtKB-KW"/>
</dbReference>
<keyword evidence="2" id="KW-0285">Flavoprotein</keyword>
<evidence type="ECO:0000313" key="9">
    <source>
        <dbReference type="Proteomes" id="UP001143548"/>
    </source>
</evidence>
<keyword evidence="6" id="KW-0472">Membrane</keyword>
<feature type="transmembrane region" description="Helical" evidence="6">
    <location>
        <begin position="28"/>
        <end position="46"/>
    </location>
</feature>
<dbReference type="InterPro" id="IPR002938">
    <property type="entry name" value="FAD-bd"/>
</dbReference>
<dbReference type="InterPro" id="IPR036188">
    <property type="entry name" value="FAD/NAD-bd_sf"/>
</dbReference>
<keyword evidence="6" id="KW-1133">Transmembrane helix</keyword>
<keyword evidence="4" id="KW-0560">Oxidoreductase</keyword>
<dbReference type="AlphaFoldDB" id="A0A9W6DPF3"/>
<name>A0A9W6DPF3_9EURO</name>
<feature type="domain" description="FAD-binding" evidence="7">
    <location>
        <begin position="29"/>
        <end position="373"/>
    </location>
</feature>
<accession>A0A9W6DPF3</accession>
<comment type="similarity">
    <text evidence="1">Belongs to the paxM FAD-dependent monooxygenase family.</text>
</comment>
<protein>
    <recommendedName>
        <fullName evidence="7">FAD-binding domain-containing protein</fullName>
    </recommendedName>
</protein>
<dbReference type="InterPro" id="IPR050493">
    <property type="entry name" value="FAD-dep_Monooxygenase_BioMet"/>
</dbReference>
<dbReference type="PANTHER" id="PTHR13789">
    <property type="entry name" value="MONOOXYGENASE"/>
    <property type="match status" value="1"/>
</dbReference>
<proteinExistence type="inferred from homology"/>
<evidence type="ECO:0000259" key="7">
    <source>
        <dbReference type="Pfam" id="PF01494"/>
    </source>
</evidence>
<evidence type="ECO:0000256" key="1">
    <source>
        <dbReference type="ARBA" id="ARBA00007992"/>
    </source>
</evidence>
<dbReference type="Proteomes" id="UP001143548">
    <property type="component" value="Unassembled WGS sequence"/>
</dbReference>
<evidence type="ECO:0000256" key="4">
    <source>
        <dbReference type="ARBA" id="ARBA00023002"/>
    </source>
</evidence>
<gene>
    <name evidence="8" type="ORF">AbraCBS73388_009060</name>
</gene>
<dbReference type="PRINTS" id="PR00420">
    <property type="entry name" value="RNGMNOXGNASE"/>
</dbReference>
<evidence type="ECO:0000256" key="2">
    <source>
        <dbReference type="ARBA" id="ARBA00022630"/>
    </source>
</evidence>
<dbReference type="Pfam" id="PF01494">
    <property type="entry name" value="FAD_binding_3"/>
    <property type="match status" value="1"/>
</dbReference>
<keyword evidence="6" id="KW-0812">Transmembrane</keyword>
<dbReference type="SUPFAM" id="SSF51905">
    <property type="entry name" value="FAD/NAD(P)-binding domain"/>
    <property type="match status" value="1"/>
</dbReference>
<reference evidence="8" key="1">
    <citation type="submission" date="2022-07" db="EMBL/GenBank/DDBJ databases">
        <title>Taxonomy of Aspergillus series Nigri: significant species reduction supported by multi-species coalescent approaches.</title>
        <authorList>
            <person name="Bian C."/>
            <person name="Kusuya Y."/>
            <person name="Sklenar F."/>
            <person name="D'hooge E."/>
            <person name="Yaguchi T."/>
            <person name="Takahashi H."/>
            <person name="Hubka V."/>
        </authorList>
    </citation>
    <scope>NUCLEOTIDE SEQUENCE</scope>
    <source>
        <strain evidence="8">CBS 733.88</strain>
    </source>
</reference>
<evidence type="ECO:0000256" key="5">
    <source>
        <dbReference type="ARBA" id="ARBA00023033"/>
    </source>
</evidence>
<dbReference type="Gene3D" id="3.50.50.60">
    <property type="entry name" value="FAD/NAD(P)-binding domain"/>
    <property type="match status" value="1"/>
</dbReference>
<sequence length="453" mass="50975">MLLKAQKATVGVLRYPRNVTMSVKSEPLNILIVGAGLGGLFASLALRQDGHRVTLLDASAEFKEAGAGIRIPPNSTRLLRRWGIEIDQMKKCICRGYHFLRWQDGSTIRKIPFEDMVARHGEQYYLVHRADLHASLLAAAVKAGVAIHKDRLVTSYDFSVPMAITADSEKWVADLIISADGIKSTARPLLTGQPDHPRDTGDVAYRILIPGQDLLADPDLASLITHPETTSWCGPNAHLVGYPIRDGELYNIVVCATSKGETTDETWVVEGDNAELCARFSRWEPRVQKLCRLAKSFMKWRLCDLPVLSTWVHPSGKACLLGDSCHPMLPYLAQGAAQAAEDAATIRKALAEETDITKTLKRYERIRSPRASLIQTKTRDHQYILHIADGDEQCRRDELMREDNPSNPIFWGYELRRDWLFSHDAERMEDATTELLRECEQTKVLQYVDHCYS</sequence>
<dbReference type="SUPFAM" id="SSF54373">
    <property type="entry name" value="FAD-linked reductases, C-terminal domain"/>
    <property type="match status" value="1"/>
</dbReference>
<keyword evidence="3" id="KW-0274">FAD</keyword>
<organism evidence="8 9">
    <name type="scientific">Aspergillus brasiliensis</name>
    <dbReference type="NCBI Taxonomy" id="319629"/>
    <lineage>
        <taxon>Eukaryota</taxon>
        <taxon>Fungi</taxon>
        <taxon>Dikarya</taxon>
        <taxon>Ascomycota</taxon>
        <taxon>Pezizomycotina</taxon>
        <taxon>Eurotiomycetes</taxon>
        <taxon>Eurotiomycetidae</taxon>
        <taxon>Eurotiales</taxon>
        <taxon>Aspergillaceae</taxon>
        <taxon>Aspergillus</taxon>
        <taxon>Aspergillus subgen. Circumdati</taxon>
    </lineage>
</organism>
<dbReference type="EMBL" id="BROQ01000058">
    <property type="protein sequence ID" value="GKZ22880.1"/>
    <property type="molecule type" value="Genomic_DNA"/>
</dbReference>
<dbReference type="PANTHER" id="PTHR13789:SF147">
    <property type="entry name" value="PUTATIVE (AFU_ORTHOLOGUE AFUA_2G01950)-RELATED"/>
    <property type="match status" value="1"/>
</dbReference>
<keyword evidence="5" id="KW-0503">Monooxygenase</keyword>
<evidence type="ECO:0000256" key="6">
    <source>
        <dbReference type="SAM" id="Phobius"/>
    </source>
</evidence>
<dbReference type="GO" id="GO:0071949">
    <property type="term" value="F:FAD binding"/>
    <property type="evidence" value="ECO:0007669"/>
    <property type="project" value="InterPro"/>
</dbReference>
<evidence type="ECO:0000313" key="8">
    <source>
        <dbReference type="EMBL" id="GKZ22880.1"/>
    </source>
</evidence>